<organism evidence="1">
    <name type="scientific">bioreactor metagenome</name>
    <dbReference type="NCBI Taxonomy" id="1076179"/>
    <lineage>
        <taxon>unclassified sequences</taxon>
        <taxon>metagenomes</taxon>
        <taxon>ecological metagenomes</taxon>
    </lineage>
</organism>
<comment type="caution">
    <text evidence="1">The sequence shown here is derived from an EMBL/GenBank/DDBJ whole genome shotgun (WGS) entry which is preliminary data.</text>
</comment>
<protein>
    <submittedName>
        <fullName evidence="1">Uncharacterized protein</fullName>
    </submittedName>
</protein>
<proteinExistence type="predicted"/>
<reference evidence="1" key="1">
    <citation type="submission" date="2019-08" db="EMBL/GenBank/DDBJ databases">
        <authorList>
            <person name="Kucharzyk K."/>
            <person name="Murdoch R.W."/>
            <person name="Higgins S."/>
            <person name="Loffler F."/>
        </authorList>
    </citation>
    <scope>NUCLEOTIDE SEQUENCE</scope>
</reference>
<gene>
    <name evidence="1" type="ORF">SDC9_183872</name>
</gene>
<dbReference type="EMBL" id="VSSQ01090456">
    <property type="protein sequence ID" value="MPN36363.1"/>
    <property type="molecule type" value="Genomic_DNA"/>
</dbReference>
<accession>A0A645HL76</accession>
<sequence length="80" mass="8541">MQRPGIGDSLVGGTHVRLGDDFEQRRTGTVEVDAGFAVKIFVQRLAGILFEMGAGQVDRLLVGLVAATDGDGDRPALHHR</sequence>
<evidence type="ECO:0000313" key="1">
    <source>
        <dbReference type="EMBL" id="MPN36363.1"/>
    </source>
</evidence>
<dbReference type="AlphaFoldDB" id="A0A645HL76"/>
<name>A0A645HL76_9ZZZZ</name>